<dbReference type="PROSITE" id="PS51832">
    <property type="entry name" value="HD_GYP"/>
    <property type="match status" value="1"/>
</dbReference>
<organism evidence="2 3">
    <name type="scientific">Siculibacillus lacustris</name>
    <dbReference type="NCBI Taxonomy" id="1549641"/>
    <lineage>
        <taxon>Bacteria</taxon>
        <taxon>Pseudomonadati</taxon>
        <taxon>Pseudomonadota</taxon>
        <taxon>Alphaproteobacteria</taxon>
        <taxon>Hyphomicrobiales</taxon>
        <taxon>Ancalomicrobiaceae</taxon>
        <taxon>Siculibacillus</taxon>
    </lineage>
</organism>
<comment type="caution">
    <text evidence="2">The sequence shown here is derived from an EMBL/GenBank/DDBJ whole genome shotgun (WGS) entry which is preliminary data.</text>
</comment>
<dbReference type="Proteomes" id="UP000292781">
    <property type="component" value="Unassembled WGS sequence"/>
</dbReference>
<dbReference type="PANTHER" id="PTHR43155:SF2">
    <property type="entry name" value="CYCLIC DI-GMP PHOSPHODIESTERASE PA4108"/>
    <property type="match status" value="1"/>
</dbReference>
<evidence type="ECO:0000259" key="1">
    <source>
        <dbReference type="PROSITE" id="PS51832"/>
    </source>
</evidence>
<name>A0A4V2KSZ7_9HYPH</name>
<dbReference type="OrthoDB" id="9802066at2"/>
<evidence type="ECO:0000313" key="3">
    <source>
        <dbReference type="Proteomes" id="UP000292781"/>
    </source>
</evidence>
<evidence type="ECO:0000313" key="2">
    <source>
        <dbReference type="EMBL" id="TBW35091.1"/>
    </source>
</evidence>
<dbReference type="CDD" id="cd00077">
    <property type="entry name" value="HDc"/>
    <property type="match status" value="1"/>
</dbReference>
<dbReference type="InterPro" id="IPR037522">
    <property type="entry name" value="HD_GYP_dom"/>
</dbReference>
<dbReference type="GO" id="GO:0008081">
    <property type="term" value="F:phosphoric diester hydrolase activity"/>
    <property type="evidence" value="ECO:0007669"/>
    <property type="project" value="UniProtKB-ARBA"/>
</dbReference>
<dbReference type="EMBL" id="SJFN01000028">
    <property type="protein sequence ID" value="TBW35091.1"/>
    <property type="molecule type" value="Genomic_DNA"/>
</dbReference>
<dbReference type="AlphaFoldDB" id="A0A4V2KSZ7"/>
<protein>
    <submittedName>
        <fullName evidence="2">HD domain-containing protein</fullName>
    </submittedName>
</protein>
<dbReference type="SMART" id="SM00471">
    <property type="entry name" value="HDc"/>
    <property type="match status" value="1"/>
</dbReference>
<reference evidence="2 3" key="1">
    <citation type="submission" date="2019-02" db="EMBL/GenBank/DDBJ databases">
        <title>Siculibacillus lacustris gen. nov., sp. nov., a new rosette-forming bacterium isolated from a freshwater crater lake (Lake St. Ana, Romania).</title>
        <authorList>
            <person name="Felfoldi T."/>
            <person name="Marton Z."/>
            <person name="Szabo A."/>
            <person name="Mentes A."/>
            <person name="Boka K."/>
            <person name="Marialigeti K."/>
            <person name="Mathe I."/>
            <person name="Koncz M."/>
            <person name="Schumann P."/>
            <person name="Toth E."/>
        </authorList>
    </citation>
    <scope>NUCLEOTIDE SEQUENCE [LARGE SCALE GENOMIC DNA]</scope>
    <source>
        <strain evidence="2 3">SA-279</strain>
    </source>
</reference>
<dbReference type="SUPFAM" id="SSF52172">
    <property type="entry name" value="CheY-like"/>
    <property type="match status" value="1"/>
</dbReference>
<gene>
    <name evidence="2" type="ORF">EYW49_16710</name>
</gene>
<sequence length="383" mass="41178">MSGPWGTDMPTTKTRVLLVHEPDTVPVDLARALGRDFAVTTRAWTSATTADLAAGMAVIVDVDLDGADRVARLKGLLAAKPDGPRLFAVDRNRRRARIQAGVLGATACVMRPPSIDELRGHLAAVWRRASITEDLGRGESPAEGPGARSILAADTALGDLFEACLGRGTVDQDQVRAASSQVTGAIQEIGLEPWLEAVRSHHGGTYQHCLLVTGIAVGFGTALGLGRLDLERLAMAGLTHDVGKAKIPVALLDKPGRLAEREFGLVKKHPEYGWDFLRRSDPTMDPAILDAVLHHHEYLDGSGYPHGLTGREIPDLTRIMTICDIYGALAERRAYKAPMQAPEILKILQSMAEAGKLERALVDAFATLSAGEAVARRPLRRRA</sequence>
<feature type="domain" description="HD-GYP" evidence="1">
    <location>
        <begin position="183"/>
        <end position="381"/>
    </location>
</feature>
<keyword evidence="3" id="KW-1185">Reference proteome</keyword>
<dbReference type="Gene3D" id="1.10.3210.10">
    <property type="entry name" value="Hypothetical protein af1432"/>
    <property type="match status" value="1"/>
</dbReference>
<dbReference type="InterPro" id="IPR011006">
    <property type="entry name" value="CheY-like_superfamily"/>
</dbReference>
<dbReference type="SUPFAM" id="SSF109604">
    <property type="entry name" value="HD-domain/PDEase-like"/>
    <property type="match status" value="1"/>
</dbReference>
<dbReference type="Pfam" id="PF13487">
    <property type="entry name" value="HD_5"/>
    <property type="match status" value="1"/>
</dbReference>
<dbReference type="PANTHER" id="PTHR43155">
    <property type="entry name" value="CYCLIC DI-GMP PHOSPHODIESTERASE PA4108-RELATED"/>
    <property type="match status" value="1"/>
</dbReference>
<dbReference type="InterPro" id="IPR003607">
    <property type="entry name" value="HD/PDEase_dom"/>
</dbReference>
<accession>A0A4V2KSZ7</accession>
<proteinExistence type="predicted"/>